<gene>
    <name evidence="1" type="ordered locus">ECSE_P3-0067</name>
</gene>
<evidence type="ECO:0000313" key="2">
    <source>
        <dbReference type="Proteomes" id="UP000008199"/>
    </source>
</evidence>
<protein>
    <submittedName>
        <fullName evidence="1">Uncharacterized protein</fullName>
    </submittedName>
</protein>
<reference evidence="1 2" key="1">
    <citation type="journal article" date="2008" name="DNA Res.">
        <title>Complete genome sequence and comparative analysis of the wild-type commensal Escherichia coli strain SE11 isolated from a healthy adult.</title>
        <authorList>
            <person name="Oshima K."/>
            <person name="Toh H."/>
            <person name="Ogura Y."/>
            <person name="Sasamoto H."/>
            <person name="Morita H."/>
            <person name="Park S.-H."/>
            <person name="Ooka T."/>
            <person name="Iyoda S."/>
            <person name="Taylor T.D."/>
            <person name="Hayashi T."/>
            <person name="Itoh K."/>
            <person name="Hattori M."/>
        </authorList>
    </citation>
    <scope>NUCLEOTIDE SEQUENCE [LARGE SCALE GENOMIC DNA]</scope>
    <source>
        <strain evidence="1 2">SE11</strain>
    </source>
</reference>
<organism evidence="1 2">
    <name type="scientific">Escherichia coli (strain SE11)</name>
    <dbReference type="NCBI Taxonomy" id="409438"/>
    <lineage>
        <taxon>Bacteria</taxon>
        <taxon>Pseudomonadati</taxon>
        <taxon>Pseudomonadota</taxon>
        <taxon>Gammaproteobacteria</taxon>
        <taxon>Enterobacterales</taxon>
        <taxon>Enterobacteriaceae</taxon>
        <taxon>Escherichia</taxon>
    </lineage>
</organism>
<dbReference type="Proteomes" id="UP000008199">
    <property type="component" value="Plasmid pSE11-3"/>
</dbReference>
<name>A0A979GK49_ECOSE</name>
<dbReference type="AlphaFoldDB" id="A0A979GK49"/>
<evidence type="ECO:0000313" key="1">
    <source>
        <dbReference type="EMBL" id="BAG80506.1"/>
    </source>
</evidence>
<geneLocation type="plasmid" evidence="1 2">
    <name>pSE11-3</name>
</geneLocation>
<proteinExistence type="predicted"/>
<dbReference type="EMBL" id="AP009243">
    <property type="protein sequence ID" value="BAG80506.1"/>
    <property type="molecule type" value="Genomic_DNA"/>
</dbReference>
<keyword evidence="1" id="KW-0614">Plasmid</keyword>
<accession>A0A979GK49</accession>
<sequence>MALKVPLIGYSDNKNLFFVLLLLTFSVSVKKKKRYFLKCILH</sequence>
<dbReference type="KEGG" id="ecy:ECSE_P3-0067"/>